<keyword evidence="2 8" id="KW-0808">Transferase</keyword>
<dbReference type="SUPFAM" id="SSF53901">
    <property type="entry name" value="Thiolase-like"/>
    <property type="match status" value="2"/>
</dbReference>
<evidence type="ECO:0000313" key="9">
    <source>
        <dbReference type="Proteomes" id="UP000509448"/>
    </source>
</evidence>
<dbReference type="InterPro" id="IPR020610">
    <property type="entry name" value="Thiolase_AS"/>
</dbReference>
<evidence type="ECO:0000256" key="4">
    <source>
        <dbReference type="ARBA" id="ARBA00023315"/>
    </source>
</evidence>
<dbReference type="InterPro" id="IPR020616">
    <property type="entry name" value="Thiolase_N"/>
</dbReference>
<reference evidence="8 9" key="1">
    <citation type="journal article" date="2019" name="ISME J.">
        <title>Isolation and characterization of a thermophilic sulfur- and iron-reducing thaumarchaeote from a terrestrial acidic hot spring.</title>
        <authorList>
            <person name="Kato S."/>
            <person name="Itoh T."/>
            <person name="Yuki M."/>
            <person name="Nagamori M."/>
            <person name="Ohnishi M."/>
            <person name="Uematsu K."/>
            <person name="Suzuki K."/>
            <person name="Takashina T."/>
            <person name="Ohkuma M."/>
        </authorList>
    </citation>
    <scope>NUCLEOTIDE SEQUENCE [LARGE SCALE GENOMIC DNA]</scope>
    <source>
        <strain evidence="8 9">NAS-02</strain>
    </source>
</reference>
<dbReference type="InterPro" id="IPR002155">
    <property type="entry name" value="Thiolase"/>
</dbReference>
<dbReference type="PROSITE" id="PS00737">
    <property type="entry name" value="THIOLASE_2"/>
    <property type="match status" value="1"/>
</dbReference>
<dbReference type="Pfam" id="PF02803">
    <property type="entry name" value="Thiolase_C"/>
    <property type="match status" value="1"/>
</dbReference>
<evidence type="ECO:0000259" key="6">
    <source>
        <dbReference type="Pfam" id="PF00108"/>
    </source>
</evidence>
<comment type="similarity">
    <text evidence="1">Belongs to the thiolase-like superfamily. Thiolase family.</text>
</comment>
<evidence type="ECO:0000256" key="5">
    <source>
        <dbReference type="ARBA" id="ARBA00024073"/>
    </source>
</evidence>
<protein>
    <recommendedName>
        <fullName evidence="5">acetyl-CoA C-acyltransferase</fullName>
        <ecNumber evidence="5">2.3.1.16</ecNumber>
    </recommendedName>
</protein>
<dbReference type="GO" id="GO:0005737">
    <property type="term" value="C:cytoplasm"/>
    <property type="evidence" value="ECO:0007669"/>
    <property type="project" value="UniProtKB-ARBA"/>
</dbReference>
<keyword evidence="3" id="KW-0414">Isoprene biosynthesis</keyword>
<proteinExistence type="inferred from homology"/>
<evidence type="ECO:0000313" key="8">
    <source>
        <dbReference type="EMBL" id="BBE41499.1"/>
    </source>
</evidence>
<evidence type="ECO:0000259" key="7">
    <source>
        <dbReference type="Pfam" id="PF02803"/>
    </source>
</evidence>
<dbReference type="Gene3D" id="3.40.47.10">
    <property type="match status" value="1"/>
</dbReference>
<dbReference type="Pfam" id="PF00108">
    <property type="entry name" value="Thiolase_N"/>
    <property type="match status" value="1"/>
</dbReference>
<evidence type="ECO:0000256" key="2">
    <source>
        <dbReference type="ARBA" id="ARBA00022679"/>
    </source>
</evidence>
<dbReference type="PIRSF" id="PIRSF000429">
    <property type="entry name" value="Ac-CoA_Ac_transf"/>
    <property type="match status" value="1"/>
</dbReference>
<dbReference type="GO" id="GO:0008299">
    <property type="term" value="P:isoprenoid biosynthetic process"/>
    <property type="evidence" value="ECO:0007669"/>
    <property type="project" value="UniProtKB-KW"/>
</dbReference>
<dbReference type="PROSITE" id="PS00099">
    <property type="entry name" value="THIOLASE_3"/>
    <property type="match status" value="1"/>
</dbReference>
<dbReference type="InterPro" id="IPR050215">
    <property type="entry name" value="Thiolase-like_sf_Thiolase"/>
</dbReference>
<dbReference type="InterPro" id="IPR020617">
    <property type="entry name" value="Thiolase_C"/>
</dbReference>
<dbReference type="AlphaFoldDB" id="A0A4P2VAJ6"/>
<gene>
    <name evidence="8" type="ORF">NAS2_0088</name>
</gene>
<dbReference type="CDD" id="cd00751">
    <property type="entry name" value="thiolase"/>
    <property type="match status" value="1"/>
</dbReference>
<feature type="domain" description="Thiolase N-terminal" evidence="6">
    <location>
        <begin position="9"/>
        <end position="267"/>
    </location>
</feature>
<accession>A0A4P2VAJ6</accession>
<sequence length="400" mass="43585">MNMGDARDVYIVDFRRTAFSRSRPKEPEKDVFNSIRMDEALGALISDMVRRNSIDPLDIGDVITGCALQAGENWLYGGRHPIFLAQLPPEVPGMAIDRACSSSMNAASIGYMEILTGNSELVLAGGIEHMTHVPMADNPHIEPNYKLLLRPEYLRYQMNIGYSMGLTAEKLAEVSGISKDDMDQWSLRSHQLAAKSLAEGWFRGEIMPIEVEYQGRKTVVDSDQSIRPDTTIDQIRNLPPAFKPDGVITAGNSSPLNAGASLLMLASGRMVEKYSLKPMAKIKSIGWAGVEPYIMGKGPVPASRKALERAGLRVDDIDFWEINEAFAVVTLYAIRELGIEPERVNVHGGAIAIGHPLGATGARITGTLARILKERKGKYGVATLCVGGGQGYSVVLEAVE</sequence>
<dbReference type="EMBL" id="AP018732">
    <property type="protein sequence ID" value="BBE41499.1"/>
    <property type="molecule type" value="Genomic_DNA"/>
</dbReference>
<evidence type="ECO:0000256" key="3">
    <source>
        <dbReference type="ARBA" id="ARBA00023229"/>
    </source>
</evidence>
<dbReference type="PANTHER" id="PTHR43853">
    <property type="entry name" value="3-KETOACYL-COA THIOLASE, PEROXISOMAL"/>
    <property type="match status" value="1"/>
</dbReference>
<dbReference type="GO" id="GO:0006635">
    <property type="term" value="P:fatty acid beta-oxidation"/>
    <property type="evidence" value="ECO:0007669"/>
    <property type="project" value="TreeGrafter"/>
</dbReference>
<dbReference type="GO" id="GO:0010124">
    <property type="term" value="P:phenylacetate catabolic process"/>
    <property type="evidence" value="ECO:0007669"/>
    <property type="project" value="TreeGrafter"/>
</dbReference>
<dbReference type="GO" id="GO:0003988">
    <property type="term" value="F:acetyl-CoA C-acyltransferase activity"/>
    <property type="evidence" value="ECO:0007669"/>
    <property type="project" value="UniProtKB-EC"/>
</dbReference>
<dbReference type="EC" id="2.3.1.16" evidence="5"/>
<dbReference type="InterPro" id="IPR016039">
    <property type="entry name" value="Thiolase-like"/>
</dbReference>
<keyword evidence="9" id="KW-1185">Reference proteome</keyword>
<feature type="domain" description="Thiolase C-terminal" evidence="7">
    <location>
        <begin position="276"/>
        <end position="397"/>
    </location>
</feature>
<dbReference type="InterPro" id="IPR020613">
    <property type="entry name" value="Thiolase_CS"/>
</dbReference>
<dbReference type="NCBIfam" id="TIGR01930">
    <property type="entry name" value="AcCoA-C-Actrans"/>
    <property type="match status" value="1"/>
</dbReference>
<dbReference type="KEGG" id="ccai:NAS2_0088"/>
<dbReference type="Proteomes" id="UP000509448">
    <property type="component" value="Chromosome"/>
</dbReference>
<evidence type="ECO:0000256" key="1">
    <source>
        <dbReference type="ARBA" id="ARBA00010982"/>
    </source>
</evidence>
<dbReference type="PANTHER" id="PTHR43853:SF21">
    <property type="entry name" value="STEROID 3-KETOACYL-COA THIOLASE"/>
    <property type="match status" value="1"/>
</dbReference>
<organism evidence="8 9">
    <name type="scientific">Conexivisphaera calida</name>
    <dbReference type="NCBI Taxonomy" id="1874277"/>
    <lineage>
        <taxon>Archaea</taxon>
        <taxon>Nitrososphaerota</taxon>
        <taxon>Conexivisphaeria</taxon>
        <taxon>Conexivisphaerales</taxon>
        <taxon>Conexivisphaeraceae</taxon>
        <taxon>Conexivisphaera</taxon>
    </lineage>
</organism>
<keyword evidence="4 8" id="KW-0012">Acyltransferase</keyword>
<name>A0A4P2VAJ6_9ARCH</name>
<dbReference type="NCBIfam" id="NF005033">
    <property type="entry name" value="PRK06445.1"/>
    <property type="match status" value="1"/>
</dbReference>